<dbReference type="Proteomes" id="UP000032142">
    <property type="component" value="Unassembled WGS sequence"/>
</dbReference>
<name>A0A0B0P239_GOSAR</name>
<evidence type="ECO:0000313" key="1">
    <source>
        <dbReference type="EMBL" id="KHG19125.1"/>
    </source>
</evidence>
<reference evidence="1" key="1">
    <citation type="submission" date="2014-09" db="EMBL/GenBank/DDBJ databases">
        <title>G. arboreum L. cv. AKA8401 A2 genome assembly version 1.0.</title>
        <authorList>
            <person name="Mudge J."/>
            <person name="Ramaraj T."/>
            <person name="Lindquist I.E."/>
            <person name="Bharti A.K."/>
            <person name="Sundararajan A."/>
            <person name="Cameron C.T."/>
            <person name="Woodward J.E."/>
            <person name="May G.D."/>
            <person name="Brubaker C."/>
            <person name="Broadhvest J."/>
            <person name="Wilkins T.A."/>
        </authorList>
    </citation>
    <scope>NUCLEOTIDE SEQUENCE</scope>
</reference>
<evidence type="ECO:0000313" key="3">
    <source>
        <dbReference type="Proteomes" id="UP000032142"/>
    </source>
</evidence>
<sequence>MPSKLGHDISNFETELVFYLKLIYFNFF</sequence>
<accession>A0A0B0P239</accession>
<proteinExistence type="predicted"/>
<evidence type="ECO:0000313" key="2">
    <source>
        <dbReference type="EMBL" id="KHG22188.1"/>
    </source>
</evidence>
<keyword evidence="3" id="KW-1185">Reference proteome</keyword>
<reference evidence="3" key="2">
    <citation type="submission" date="2014-09" db="EMBL/GenBank/DDBJ databases">
        <authorList>
            <person name="Mudge J."/>
            <person name="Ramaraj T."/>
            <person name="Lindquist I.E."/>
            <person name="Bharti A.K."/>
            <person name="Sundararajan A."/>
            <person name="Cameron C.T."/>
            <person name="Woodward J.E."/>
            <person name="May G.D."/>
            <person name="Brubaker C."/>
            <person name="Broadhvest J."/>
            <person name="Wilkins T.A."/>
        </authorList>
    </citation>
    <scope>NUCLEOTIDE SEQUENCE</scope>
    <source>
        <strain evidence="3">cv. AKA8401</strain>
    </source>
</reference>
<dbReference type="EMBL" id="KN412226">
    <property type="protein sequence ID" value="KHG19125.1"/>
    <property type="molecule type" value="Genomic_DNA"/>
</dbReference>
<gene>
    <name evidence="1" type="ORF">F383_07859</name>
    <name evidence="2" type="ORF">F383_27284</name>
</gene>
<organism evidence="1 3">
    <name type="scientific">Gossypium arboreum</name>
    <name type="common">Tree cotton</name>
    <name type="synonym">Gossypium nanking</name>
    <dbReference type="NCBI Taxonomy" id="29729"/>
    <lineage>
        <taxon>Eukaryota</taxon>
        <taxon>Viridiplantae</taxon>
        <taxon>Streptophyta</taxon>
        <taxon>Embryophyta</taxon>
        <taxon>Tracheophyta</taxon>
        <taxon>Spermatophyta</taxon>
        <taxon>Magnoliopsida</taxon>
        <taxon>eudicotyledons</taxon>
        <taxon>Gunneridae</taxon>
        <taxon>Pentapetalae</taxon>
        <taxon>rosids</taxon>
        <taxon>malvids</taxon>
        <taxon>Malvales</taxon>
        <taxon>Malvaceae</taxon>
        <taxon>Malvoideae</taxon>
        <taxon>Gossypium</taxon>
    </lineage>
</organism>
<dbReference type="AlphaFoldDB" id="A0A0B0P239"/>
<dbReference type="EMBL" id="KN420882">
    <property type="protein sequence ID" value="KHG22188.1"/>
    <property type="molecule type" value="Genomic_DNA"/>
</dbReference>
<protein>
    <submittedName>
        <fullName evidence="1">Uncharacterized protein</fullName>
    </submittedName>
</protein>